<keyword evidence="1 2" id="KW-0240">DNA-directed RNA polymerase</keyword>
<dbReference type="Gene3D" id="1.10.150.80">
    <property type="entry name" value="HRDC domain"/>
    <property type="match status" value="1"/>
</dbReference>
<evidence type="ECO:0000256" key="1">
    <source>
        <dbReference type="HAMAP-Rule" id="MF_00864"/>
    </source>
</evidence>
<dbReference type="GO" id="GO:0006352">
    <property type="term" value="P:DNA-templated transcription initiation"/>
    <property type="evidence" value="ECO:0007669"/>
    <property type="project" value="InterPro"/>
</dbReference>
<dbReference type="HAMAP" id="MF_00864">
    <property type="entry name" value="RNApol_arch_Rpo4"/>
    <property type="match status" value="1"/>
</dbReference>
<dbReference type="EMBL" id="KF900478">
    <property type="protein sequence ID" value="AIE96399.1"/>
    <property type="molecule type" value="Genomic_DNA"/>
</dbReference>
<keyword evidence="1" id="KW-0963">Cytoplasm</keyword>
<reference evidence="2" key="1">
    <citation type="journal article" date="2014" name="Genome Biol. Evol.">
        <title>Pangenome evidence for extensive interdomain horizontal transfer affecting lineage core and shell genes in uncultured planktonic thaumarchaeota and euryarchaeota.</title>
        <authorList>
            <person name="Deschamps P."/>
            <person name="Zivanovic Y."/>
            <person name="Moreira D."/>
            <person name="Rodriguez-Valera F."/>
            <person name="Lopez-Garcia P."/>
        </authorList>
    </citation>
    <scope>NUCLEOTIDE SEQUENCE</scope>
</reference>
<dbReference type="AlphaFoldDB" id="A0A075FYZ6"/>
<proteinExistence type="inferred from homology"/>
<dbReference type="GO" id="GO:0000428">
    <property type="term" value="C:DNA-directed RNA polymerase complex"/>
    <property type="evidence" value="ECO:0007669"/>
    <property type="project" value="UniProtKB-KW"/>
</dbReference>
<dbReference type="Pfam" id="PF03874">
    <property type="entry name" value="RNA_pol_Rpb4"/>
    <property type="match status" value="1"/>
</dbReference>
<dbReference type="InterPro" id="IPR005574">
    <property type="entry name" value="Rpb4/RPC9"/>
</dbReference>
<evidence type="ECO:0000313" key="2">
    <source>
        <dbReference type="EMBL" id="AIE96399.1"/>
    </source>
</evidence>
<dbReference type="GO" id="GO:0000166">
    <property type="term" value="F:nucleotide binding"/>
    <property type="evidence" value="ECO:0007669"/>
    <property type="project" value="InterPro"/>
</dbReference>
<dbReference type="InterPro" id="IPR010997">
    <property type="entry name" value="HRDC-like_sf"/>
</dbReference>
<dbReference type="EC" id="2.7.7.6" evidence="1"/>
<keyword evidence="1 2" id="KW-0548">Nucleotidyltransferase</keyword>
<keyword evidence="1" id="KW-0804">Transcription</keyword>
<dbReference type="Gene3D" id="6.10.140.10">
    <property type="match status" value="1"/>
</dbReference>
<dbReference type="InterPro" id="IPR044876">
    <property type="entry name" value="HRDC_dom_sf"/>
</dbReference>
<dbReference type="GO" id="GO:0003899">
    <property type="term" value="F:DNA-directed RNA polymerase activity"/>
    <property type="evidence" value="ECO:0007669"/>
    <property type="project" value="UniProtKB-UniRule"/>
</dbReference>
<comment type="function">
    <text evidence="1">DNA-dependent RNA polymerase (RNAP) catalyzes the transcription of DNA into RNA using the four ribonucleoside triphosphates as substrates. This subunit is less well bound than the others.</text>
</comment>
<dbReference type="InterPro" id="IPR010924">
    <property type="entry name" value="Rpo4"/>
</dbReference>
<comment type="catalytic activity">
    <reaction evidence="1">
        <text>RNA(n) + a ribonucleoside 5'-triphosphate = RNA(n+1) + diphosphate</text>
        <dbReference type="Rhea" id="RHEA:21248"/>
        <dbReference type="Rhea" id="RHEA-COMP:14527"/>
        <dbReference type="Rhea" id="RHEA-COMP:17342"/>
        <dbReference type="ChEBI" id="CHEBI:33019"/>
        <dbReference type="ChEBI" id="CHEBI:61557"/>
        <dbReference type="ChEBI" id="CHEBI:140395"/>
        <dbReference type="EC" id="2.7.7.6"/>
    </reaction>
</comment>
<gene>
    <name evidence="1 2" type="primary">rpoF</name>
    <name evidence="1" type="synonym">rpo4</name>
</gene>
<organism evidence="2">
    <name type="scientific">uncultured marine thaumarchaeote AD1000_79_B02</name>
    <dbReference type="NCBI Taxonomy" id="1455941"/>
    <lineage>
        <taxon>Archaea</taxon>
        <taxon>Nitrososphaerota</taxon>
        <taxon>environmental samples</taxon>
    </lineage>
</organism>
<dbReference type="SUPFAM" id="SSF47819">
    <property type="entry name" value="HRDC-like"/>
    <property type="match status" value="1"/>
</dbReference>
<dbReference type="PANTHER" id="PTHR39646">
    <property type="entry name" value="RNA POLYMERASE RPB4"/>
    <property type="match status" value="1"/>
</dbReference>
<name>A0A075FYZ6_9ARCH</name>
<dbReference type="GO" id="GO:0005737">
    <property type="term" value="C:cytoplasm"/>
    <property type="evidence" value="ECO:0007669"/>
    <property type="project" value="UniProtKB-SubCell"/>
</dbReference>
<dbReference type="PANTHER" id="PTHR39646:SF1">
    <property type="entry name" value="DNA-DIRECTED RNA POLYMERASE SUBUNIT RPO4"/>
    <property type="match status" value="1"/>
</dbReference>
<comment type="similarity">
    <text evidence="1">Belongs to the eukaryotic RPB4 RNA polymerase subunit family.</text>
</comment>
<comment type="subunit">
    <text evidence="1">Part of the RNA polymerase complex. Forms a stalk with Rpo7 that extends from the main structure.</text>
</comment>
<protein>
    <recommendedName>
        <fullName evidence="1">DNA-directed RNA polymerase subunit Rpo4</fullName>
        <ecNumber evidence="1">2.7.7.6</ecNumber>
    </recommendedName>
    <alternativeName>
        <fullName evidence="1">DNA-directed RNA polymerase subunit F</fullName>
    </alternativeName>
</protein>
<sequence>MEEVVKKRMISLPEVKEILSEGNPESLDQIQRWTFDYVAKFAKIEPKAAKKMKQDLTSQCGLTEEEAVEIINILPKSLPELRSFTFGWKKLILSETLEKILKIIDENS</sequence>
<dbReference type="PIRSF" id="PIRSF005053">
    <property type="entry name" value="RNA_pol_F_arch"/>
    <property type="match status" value="1"/>
</dbReference>
<accession>A0A075FYZ6</accession>
<keyword evidence="1 2" id="KW-0808">Transferase</keyword>
<comment type="subcellular location">
    <subcellularLocation>
        <location evidence="1">Cytoplasm</location>
    </subcellularLocation>
</comment>